<feature type="domain" description="SecA family profile" evidence="20">
    <location>
        <begin position="1"/>
        <end position="615"/>
    </location>
</feature>
<feature type="compositionally biased region" description="Polar residues" evidence="17">
    <location>
        <begin position="921"/>
        <end position="950"/>
    </location>
</feature>
<dbReference type="SMART" id="SM00957">
    <property type="entry name" value="SecA_DEAD"/>
    <property type="match status" value="1"/>
</dbReference>
<evidence type="ECO:0000256" key="6">
    <source>
        <dbReference type="ARBA" id="ARBA00022723"/>
    </source>
</evidence>
<dbReference type="EC" id="7.4.2.8" evidence="15"/>
<dbReference type="InterPro" id="IPR000185">
    <property type="entry name" value="SecA"/>
</dbReference>
<evidence type="ECO:0000256" key="17">
    <source>
        <dbReference type="SAM" id="MobiDB-lite"/>
    </source>
</evidence>
<dbReference type="GO" id="GO:0031522">
    <property type="term" value="C:cell envelope Sec protein transport complex"/>
    <property type="evidence" value="ECO:0007669"/>
    <property type="project" value="TreeGrafter"/>
</dbReference>
<evidence type="ECO:0000259" key="20">
    <source>
        <dbReference type="PROSITE" id="PS51196"/>
    </source>
</evidence>
<dbReference type="GO" id="GO:0017038">
    <property type="term" value="P:protein import"/>
    <property type="evidence" value="ECO:0007669"/>
    <property type="project" value="InterPro"/>
</dbReference>
<reference evidence="21" key="2">
    <citation type="submission" date="2020-09" db="EMBL/GenBank/DDBJ databases">
        <authorList>
            <person name="Sun Q."/>
            <person name="Zhou Y."/>
        </authorList>
    </citation>
    <scope>NUCLEOTIDE SEQUENCE</scope>
    <source>
        <strain evidence="21">CGMCC 4.7306</strain>
    </source>
</reference>
<dbReference type="Pfam" id="PF07517">
    <property type="entry name" value="SecA_DEAD"/>
    <property type="match status" value="1"/>
</dbReference>
<dbReference type="SUPFAM" id="SSF52540">
    <property type="entry name" value="P-loop containing nucleoside triphosphate hydrolases"/>
    <property type="match status" value="2"/>
</dbReference>
<keyword evidence="3 15" id="KW-0813">Transport</keyword>
<dbReference type="GO" id="GO:0008564">
    <property type="term" value="F:protein-exporting ATPase activity"/>
    <property type="evidence" value="ECO:0007669"/>
    <property type="project" value="UniProtKB-EC"/>
</dbReference>
<dbReference type="FunFam" id="3.90.1440.10:FF:000002">
    <property type="entry name" value="Protein translocase subunit SecA"/>
    <property type="match status" value="1"/>
</dbReference>
<dbReference type="InterPro" id="IPR027417">
    <property type="entry name" value="P-loop_NTPase"/>
</dbReference>
<evidence type="ECO:0000259" key="19">
    <source>
        <dbReference type="PROSITE" id="PS51194"/>
    </source>
</evidence>
<feature type="domain" description="Helicase ATP-binding" evidence="18">
    <location>
        <begin position="87"/>
        <end position="245"/>
    </location>
</feature>
<dbReference type="SMART" id="SM00958">
    <property type="entry name" value="SecA_PP_bind"/>
    <property type="match status" value="1"/>
</dbReference>
<evidence type="ECO:0000259" key="18">
    <source>
        <dbReference type="PROSITE" id="PS51192"/>
    </source>
</evidence>
<dbReference type="CDD" id="cd17928">
    <property type="entry name" value="DEXDc_SecA"/>
    <property type="match status" value="1"/>
</dbReference>
<evidence type="ECO:0000256" key="5">
    <source>
        <dbReference type="ARBA" id="ARBA00022490"/>
    </source>
</evidence>
<evidence type="ECO:0000256" key="9">
    <source>
        <dbReference type="ARBA" id="ARBA00022840"/>
    </source>
</evidence>
<evidence type="ECO:0000256" key="4">
    <source>
        <dbReference type="ARBA" id="ARBA00022475"/>
    </source>
</evidence>
<comment type="cofactor">
    <cofactor evidence="1">
        <name>Zn(2+)</name>
        <dbReference type="ChEBI" id="CHEBI:29105"/>
    </cofactor>
</comment>
<keyword evidence="9 15" id="KW-0067">ATP-binding</keyword>
<keyword evidence="12 15" id="KW-0811">Translocation</keyword>
<feature type="binding site" evidence="15">
    <location>
        <position position="493"/>
    </location>
    <ligand>
        <name>ATP</name>
        <dbReference type="ChEBI" id="CHEBI:30616"/>
    </ligand>
</feature>
<evidence type="ECO:0000256" key="3">
    <source>
        <dbReference type="ARBA" id="ARBA00022448"/>
    </source>
</evidence>
<evidence type="ECO:0000313" key="22">
    <source>
        <dbReference type="Proteomes" id="UP000613840"/>
    </source>
</evidence>
<keyword evidence="6" id="KW-0479">Metal-binding</keyword>
<evidence type="ECO:0000313" key="21">
    <source>
        <dbReference type="EMBL" id="GGL66657.1"/>
    </source>
</evidence>
<feature type="binding site" evidence="15">
    <location>
        <begin position="103"/>
        <end position="107"/>
    </location>
    <ligand>
        <name>ATP</name>
        <dbReference type="ChEBI" id="CHEBI:30616"/>
    </ligand>
</feature>
<keyword evidence="5 15" id="KW-0963">Cytoplasm</keyword>
<dbReference type="PRINTS" id="PR00906">
    <property type="entry name" value="SECA"/>
</dbReference>
<feature type="binding site" evidence="15">
    <location>
        <position position="85"/>
    </location>
    <ligand>
        <name>ATP</name>
        <dbReference type="ChEBI" id="CHEBI:30616"/>
    </ligand>
</feature>
<comment type="caution">
    <text evidence="21">The sequence shown here is derived from an EMBL/GenBank/DDBJ whole genome shotgun (WGS) entry which is preliminary data.</text>
</comment>
<organism evidence="21 22">
    <name type="scientific">Microlunatus endophyticus</name>
    <dbReference type="NCBI Taxonomy" id="1716077"/>
    <lineage>
        <taxon>Bacteria</taxon>
        <taxon>Bacillati</taxon>
        <taxon>Actinomycetota</taxon>
        <taxon>Actinomycetes</taxon>
        <taxon>Propionibacteriales</taxon>
        <taxon>Propionibacteriaceae</taxon>
        <taxon>Microlunatus</taxon>
    </lineage>
</organism>
<dbReference type="FunFam" id="1.10.3060.10:FF:000002">
    <property type="entry name" value="Preprotein translocase subunit SecA"/>
    <property type="match status" value="1"/>
</dbReference>
<name>A0A917SB12_9ACTN</name>
<dbReference type="Proteomes" id="UP000613840">
    <property type="component" value="Unassembled WGS sequence"/>
</dbReference>
<dbReference type="GO" id="GO:0046872">
    <property type="term" value="F:metal ion binding"/>
    <property type="evidence" value="ECO:0007669"/>
    <property type="project" value="UniProtKB-KW"/>
</dbReference>
<dbReference type="Gene3D" id="3.40.50.300">
    <property type="entry name" value="P-loop containing nucleotide triphosphate hydrolases"/>
    <property type="match status" value="2"/>
</dbReference>
<dbReference type="CDD" id="cd18803">
    <property type="entry name" value="SF2_C_secA"/>
    <property type="match status" value="1"/>
</dbReference>
<dbReference type="InterPro" id="IPR014001">
    <property type="entry name" value="Helicase_ATP-bd"/>
</dbReference>
<feature type="region of interest" description="Disordered" evidence="17">
    <location>
        <begin position="844"/>
        <end position="969"/>
    </location>
</feature>
<dbReference type="RefSeq" id="WP_188895851.1">
    <property type="nucleotide sequence ID" value="NZ_BMMZ01000006.1"/>
</dbReference>
<dbReference type="InterPro" id="IPR011116">
    <property type="entry name" value="SecA_Wing/Scaffold"/>
</dbReference>
<keyword evidence="8" id="KW-0862">Zinc</keyword>
<evidence type="ECO:0000256" key="13">
    <source>
        <dbReference type="ARBA" id="ARBA00023136"/>
    </source>
</evidence>
<dbReference type="InterPro" id="IPR001650">
    <property type="entry name" value="Helicase_C-like"/>
</dbReference>
<dbReference type="InterPro" id="IPR036670">
    <property type="entry name" value="SecA_X-link_sf"/>
</dbReference>
<proteinExistence type="inferred from homology"/>
<protein>
    <recommendedName>
        <fullName evidence="15 16">Protein translocase subunit SecA</fullName>
        <ecNumber evidence="15">7.4.2.8</ecNumber>
    </recommendedName>
</protein>
<dbReference type="PROSITE" id="PS51192">
    <property type="entry name" value="HELICASE_ATP_BIND_1"/>
    <property type="match status" value="1"/>
</dbReference>
<dbReference type="InterPro" id="IPR004027">
    <property type="entry name" value="SEC_C_motif"/>
</dbReference>
<reference evidence="21" key="1">
    <citation type="journal article" date="2014" name="Int. J. Syst. Evol. Microbiol.">
        <title>Complete genome sequence of Corynebacterium casei LMG S-19264T (=DSM 44701T), isolated from a smear-ripened cheese.</title>
        <authorList>
            <consortium name="US DOE Joint Genome Institute (JGI-PGF)"/>
            <person name="Walter F."/>
            <person name="Albersmeier A."/>
            <person name="Kalinowski J."/>
            <person name="Ruckert C."/>
        </authorList>
    </citation>
    <scope>NUCLEOTIDE SEQUENCE</scope>
    <source>
        <strain evidence="21">CGMCC 4.7306</strain>
    </source>
</reference>
<dbReference type="SUPFAM" id="SSF81886">
    <property type="entry name" value="Helical scaffold and wing domains of SecA"/>
    <property type="match status" value="1"/>
</dbReference>
<comment type="subunit">
    <text evidence="15">Monomer and homodimer. Part of the essential Sec protein translocation apparatus which comprises SecA, SecYEG and auxiliary proteins SecDF. Other proteins may also be involved.</text>
</comment>
<dbReference type="GO" id="GO:0065002">
    <property type="term" value="P:intracellular protein transmembrane transport"/>
    <property type="evidence" value="ECO:0007669"/>
    <property type="project" value="UniProtKB-UniRule"/>
</dbReference>
<dbReference type="Gene3D" id="3.90.1440.10">
    <property type="entry name" value="SecA, preprotein cross-linking domain"/>
    <property type="match status" value="1"/>
</dbReference>
<dbReference type="NCBIfam" id="NF009538">
    <property type="entry name" value="PRK12904.1"/>
    <property type="match status" value="1"/>
</dbReference>
<comment type="similarity">
    <text evidence="2 15 16">Belongs to the SecA family.</text>
</comment>
<dbReference type="InterPro" id="IPR044722">
    <property type="entry name" value="SecA_SF2_C"/>
</dbReference>
<dbReference type="NCBIfam" id="TIGR00963">
    <property type="entry name" value="secA"/>
    <property type="match status" value="1"/>
</dbReference>
<feature type="domain" description="Helicase C-terminal" evidence="19">
    <location>
        <begin position="415"/>
        <end position="620"/>
    </location>
</feature>
<dbReference type="Gene3D" id="3.10.450.50">
    <property type="match status" value="1"/>
</dbReference>
<dbReference type="InterPro" id="IPR014018">
    <property type="entry name" value="SecA_motor_DEAD"/>
</dbReference>
<dbReference type="InterPro" id="IPR020937">
    <property type="entry name" value="SecA_CS"/>
</dbReference>
<accession>A0A917SB12</accession>
<dbReference type="HAMAP" id="MF_01382">
    <property type="entry name" value="SecA"/>
    <property type="match status" value="1"/>
</dbReference>
<keyword evidence="11 15" id="KW-1278">Translocase</keyword>
<dbReference type="PANTHER" id="PTHR30612">
    <property type="entry name" value="SECA INNER MEMBRANE COMPONENT OF SEC PROTEIN SECRETION SYSTEM"/>
    <property type="match status" value="1"/>
</dbReference>
<evidence type="ECO:0000256" key="7">
    <source>
        <dbReference type="ARBA" id="ARBA00022741"/>
    </source>
</evidence>
<feature type="compositionally biased region" description="Gly residues" evidence="17">
    <location>
        <begin position="849"/>
        <end position="870"/>
    </location>
</feature>
<keyword evidence="22" id="KW-1185">Reference proteome</keyword>
<dbReference type="GO" id="GO:0005829">
    <property type="term" value="C:cytosol"/>
    <property type="evidence" value="ECO:0007669"/>
    <property type="project" value="TreeGrafter"/>
</dbReference>
<keyword evidence="10 15" id="KW-0653">Protein transport</keyword>
<dbReference type="InterPro" id="IPR011115">
    <property type="entry name" value="SecA_DEAD"/>
</dbReference>
<dbReference type="GO" id="GO:0006605">
    <property type="term" value="P:protein targeting"/>
    <property type="evidence" value="ECO:0007669"/>
    <property type="project" value="UniProtKB-UniRule"/>
</dbReference>
<dbReference type="SUPFAM" id="SSF81767">
    <property type="entry name" value="Pre-protein crosslinking domain of SecA"/>
    <property type="match status" value="1"/>
</dbReference>
<dbReference type="Gene3D" id="1.10.3060.10">
    <property type="entry name" value="Helical scaffold and wing domains of SecA"/>
    <property type="match status" value="1"/>
</dbReference>
<dbReference type="GO" id="GO:0005524">
    <property type="term" value="F:ATP binding"/>
    <property type="evidence" value="ECO:0007669"/>
    <property type="project" value="UniProtKB-UniRule"/>
</dbReference>
<dbReference type="AlphaFoldDB" id="A0A917SB12"/>
<evidence type="ECO:0000256" key="14">
    <source>
        <dbReference type="ARBA" id="ARBA00034006"/>
    </source>
</evidence>
<evidence type="ECO:0000256" key="12">
    <source>
        <dbReference type="ARBA" id="ARBA00023010"/>
    </source>
</evidence>
<dbReference type="InterPro" id="IPR036266">
    <property type="entry name" value="SecA_Wing/Scaffold_sf"/>
</dbReference>
<dbReference type="InterPro" id="IPR011130">
    <property type="entry name" value="SecA_preprotein_X-link_dom"/>
</dbReference>
<keyword evidence="4 15" id="KW-1003">Cell membrane</keyword>
<evidence type="ECO:0000256" key="8">
    <source>
        <dbReference type="ARBA" id="ARBA00022833"/>
    </source>
</evidence>
<evidence type="ECO:0000256" key="10">
    <source>
        <dbReference type="ARBA" id="ARBA00022927"/>
    </source>
</evidence>
<evidence type="ECO:0000256" key="16">
    <source>
        <dbReference type="RuleBase" id="RU003874"/>
    </source>
</evidence>
<keyword evidence="13 15" id="KW-0472">Membrane</keyword>
<dbReference type="Pfam" id="PF02810">
    <property type="entry name" value="SEC-C"/>
    <property type="match status" value="1"/>
</dbReference>
<evidence type="ECO:0000256" key="1">
    <source>
        <dbReference type="ARBA" id="ARBA00001947"/>
    </source>
</evidence>
<sequence length="979" mass="109709">MALMDRMLRIGEGKTLKKLKSVANRVNDIEEDFVAMSDEELRAQTDDFKKRYENGETLDELMFEAFATVREATKRVLGKRHYDVQIMGGAALHWNNIAEMKTGEGKTQVALLPAYLNAITGRGVHVVTVNDYLAKYQSEQMGRVYHFLGLRTGVILSEMTPDERRDAYAADVTYGTNNEFGFDYLRDNMALTLEDCVQREYYYAIVDEVDSILIDEARTPLIISGPAEDNQRWYPTFAQIVNKMKRDVDYEVDEKKRTVAVLEAGIDKVEDRLGIDNLYESANTPLIQYLNNAIKAKELFKRDKDYVVTPEQEVVIVDEHTGRTLAGRRYNEGLHQAIEAKERVEIKDEYQTLATITLQNFFRMYSKLAGMTGTAMTEAPEFQKIYGVGVIPIPTNEPMIRVDQRDVIYRTEEVKFNAIIDDVVERHEAGQPVLIGTASVEKSEILSAMLKRAGVPHQVLNAKQHEREAAIVAMAGRKGAVTVATNMAGRGTDIMLGGNPEFLADKALQDKGIDPVTDPETYEAEYPKMLEKFEAQTASEHDEVTELGGLYVIGSERHESRRIDNQLRGRSGRQGDPGESKFYLSLEDDLMRLFKSDIVEWVLNALRLPDDHPIENKRVSSSIASAQEQVEAQNFDIRKNILKYDDVMNRQRHRIYGDRRRVLEGADVSEQLRETVDGVVQQYVIAGTTGFAEDWDLEQLWTQMKTLYPVSLKRADYEDEDDLDRDELIADFQEDARRAYDAREQELGSDVMRELERQVMLTVLDRKWREHLYEMDYLREGIGLRAMAQKDPLVEYQREGGEMYAQMMEAFKEEVVGYLYHLEVEVQRGPAVGVVAGADGQPVEVGAGARSGSGGSGSGRNGSGGDGGSGNMRPLAQRRAPVIESGPDPDGPGVEVSTHEEPDPETSSRPQISGKGLASANGRSRQQQQLAYKSSNGQSKSGAATRSNDPYANVGRNQPCPCGSGKKFKMCHGAGANLA</sequence>
<dbReference type="Pfam" id="PF07516">
    <property type="entry name" value="SecA_SW"/>
    <property type="match status" value="1"/>
</dbReference>
<dbReference type="FunFam" id="3.40.50.300:FF:000113">
    <property type="entry name" value="Preprotein translocase subunit SecA"/>
    <property type="match status" value="1"/>
</dbReference>
<dbReference type="FunFam" id="3.40.50.300:FF:000334">
    <property type="entry name" value="Protein translocase subunit SecA"/>
    <property type="match status" value="1"/>
</dbReference>
<gene>
    <name evidence="15 21" type="primary">secA</name>
    <name evidence="21" type="ORF">GCM10011575_26470</name>
</gene>
<dbReference type="EMBL" id="BMMZ01000006">
    <property type="protein sequence ID" value="GGL66657.1"/>
    <property type="molecule type" value="Genomic_DNA"/>
</dbReference>
<dbReference type="PROSITE" id="PS01312">
    <property type="entry name" value="SECA"/>
    <property type="match status" value="1"/>
</dbReference>
<dbReference type="Pfam" id="PF01043">
    <property type="entry name" value="SecA_PP_bind"/>
    <property type="match status" value="1"/>
</dbReference>
<comment type="subcellular location">
    <subcellularLocation>
        <location evidence="15">Cell membrane</location>
        <topology evidence="15">Peripheral membrane protein</topology>
        <orientation evidence="15">Cytoplasmic side</orientation>
    </subcellularLocation>
    <subcellularLocation>
        <location evidence="15">Cytoplasm</location>
    </subcellularLocation>
    <text evidence="15">Distribution is 50-50.</text>
</comment>
<comment type="function">
    <text evidence="15">Part of the Sec protein translocase complex. Interacts with the SecYEG preprotein conducting channel. Has a central role in coupling the hydrolysis of ATP to the transfer of proteins into and across the cell membrane, serving as an ATP-driven molecular motor driving the stepwise translocation of polypeptide chains across the membrane.</text>
</comment>
<keyword evidence="7 15" id="KW-0547">Nucleotide-binding</keyword>
<dbReference type="PROSITE" id="PS51194">
    <property type="entry name" value="HELICASE_CTER"/>
    <property type="match status" value="1"/>
</dbReference>
<evidence type="ECO:0000256" key="11">
    <source>
        <dbReference type="ARBA" id="ARBA00022967"/>
    </source>
</evidence>
<dbReference type="GO" id="GO:0043952">
    <property type="term" value="P:protein transport by the Sec complex"/>
    <property type="evidence" value="ECO:0007669"/>
    <property type="project" value="UniProtKB-ARBA"/>
</dbReference>
<comment type="catalytic activity">
    <reaction evidence="14 15">
        <text>ATP + H2O + cellular proteinSide 1 = ADP + phosphate + cellular proteinSide 2.</text>
        <dbReference type="EC" id="7.4.2.8"/>
    </reaction>
</comment>
<dbReference type="Pfam" id="PF21090">
    <property type="entry name" value="P-loop_SecA"/>
    <property type="match status" value="1"/>
</dbReference>
<dbReference type="PROSITE" id="PS51196">
    <property type="entry name" value="SECA_MOTOR_DEAD"/>
    <property type="match status" value="1"/>
</dbReference>
<evidence type="ECO:0000256" key="2">
    <source>
        <dbReference type="ARBA" id="ARBA00007650"/>
    </source>
</evidence>
<dbReference type="PANTHER" id="PTHR30612:SF0">
    <property type="entry name" value="CHLOROPLAST PROTEIN-TRANSPORTING ATPASE"/>
    <property type="match status" value="1"/>
</dbReference>
<dbReference type="GO" id="GO:0005886">
    <property type="term" value="C:plasma membrane"/>
    <property type="evidence" value="ECO:0007669"/>
    <property type="project" value="UniProtKB-SubCell"/>
</dbReference>
<evidence type="ECO:0000256" key="15">
    <source>
        <dbReference type="HAMAP-Rule" id="MF_01382"/>
    </source>
</evidence>